<dbReference type="InterPro" id="IPR051682">
    <property type="entry name" value="Mito_Persulfide_Diox"/>
</dbReference>
<dbReference type="InterPro" id="IPR001763">
    <property type="entry name" value="Rhodanese-like_dom"/>
</dbReference>
<dbReference type="PROSITE" id="PS50206">
    <property type="entry name" value="RHODANESE_3"/>
    <property type="match status" value="2"/>
</dbReference>
<sequence length="468" mass="52188">MFFRQLYDERLAQASYLIACQATGEAVVIDPNRDIERYLGLAERYGFRLTAVTETHIHADFVSGARELARRAGARLFLSGAGSAEWQYEYAEREGAVLLTDGSSFTVGNLRFEALHTPGHTPEHLSFILTDEARAREPVGIFTGDFVFVGDVGRPDLLERAVGITGAAAEGARQLFRSLVRFRSLPDHLQVWPGHGAGSACGRALGAMPQSTVGYERRFNWAFRIEDEEEFVRAALDGQPDSPPYFAEMKRMNRSGPAFTAELPRVEKFDLERLSDVLGDWIVIDTRRAEEYARGHIPGTINLPFDRSFVAWAGWLLPYDKKLGLIVEDDQIHRAVLALRLIGLDRVAGFWSPTTIGEWEARKGNLRRIERVDADQAQRMVERGAVHVLDVRRPDERAHGRIAGSLHVPFSELIKGEVELPTDEPLLVHCQTGARSALAVGLLSARGVSDLIDLEGGFAAWRRRFGEN</sequence>
<evidence type="ECO:0000313" key="3">
    <source>
        <dbReference type="EMBL" id="CDM64872.1"/>
    </source>
</evidence>
<dbReference type="InterPro" id="IPR036866">
    <property type="entry name" value="RibonucZ/Hydroxyglut_hydro"/>
</dbReference>
<dbReference type="SMART" id="SM00849">
    <property type="entry name" value="Lactamase_B"/>
    <property type="match status" value="1"/>
</dbReference>
<dbReference type="OrthoDB" id="9784009at2"/>
<dbReference type="SMART" id="SM00450">
    <property type="entry name" value="RHOD"/>
    <property type="match status" value="2"/>
</dbReference>
<dbReference type="InterPro" id="IPR044528">
    <property type="entry name" value="POD-like_MBL-fold"/>
</dbReference>
<dbReference type="GO" id="GO:0004416">
    <property type="term" value="F:hydroxyacylglutathione hydrolase activity"/>
    <property type="evidence" value="ECO:0007669"/>
    <property type="project" value="UniProtKB-EC"/>
</dbReference>
<dbReference type="InterPro" id="IPR036873">
    <property type="entry name" value="Rhodanese-like_dom_sf"/>
</dbReference>
<dbReference type="SUPFAM" id="SSF52821">
    <property type="entry name" value="Rhodanese/Cell cycle control phosphatase"/>
    <property type="match status" value="2"/>
</dbReference>
<feature type="domain" description="Rhodanese" evidence="2">
    <location>
        <begin position="277"/>
        <end position="306"/>
    </location>
</feature>
<gene>
    <name evidence="3" type="ORF">PYK22_00867</name>
</gene>
<accession>A0A0B6WVT7</accession>
<dbReference type="PANTHER" id="PTHR43084">
    <property type="entry name" value="PERSULFIDE DIOXYGENASE ETHE1"/>
    <property type="match status" value="1"/>
</dbReference>
<feature type="domain" description="Rhodanese" evidence="2">
    <location>
        <begin position="382"/>
        <end position="466"/>
    </location>
</feature>
<keyword evidence="3" id="KW-0378">Hydrolase</keyword>
<protein>
    <submittedName>
        <fullName evidence="3">Zn-dependent hydrolase, glyoxylase</fullName>
        <ecNumber evidence="3">3.1.2.6</ecNumber>
    </submittedName>
</protein>
<dbReference type="CDD" id="cd00158">
    <property type="entry name" value="RHOD"/>
    <property type="match status" value="1"/>
</dbReference>
<reference evidence="3 4" key="1">
    <citation type="submission" date="2013-12" db="EMBL/GenBank/DDBJ databases">
        <authorList>
            <person name="Stott M."/>
        </authorList>
    </citation>
    <scope>NUCLEOTIDE SEQUENCE [LARGE SCALE GENOMIC DNA]</scope>
    <source>
        <strain evidence="3 4">K22</strain>
    </source>
</reference>
<dbReference type="RefSeq" id="WP_041974793.1">
    <property type="nucleotide sequence ID" value="NZ_CBXV010000003.1"/>
</dbReference>
<reference evidence="3 4" key="2">
    <citation type="submission" date="2015-01" db="EMBL/GenBank/DDBJ databases">
        <title>Complete genome sequence of Pyrinomonas methylaliphatogenes type strain K22T.</title>
        <authorList>
            <person name="Lee K.C.Y."/>
            <person name="Power J.F."/>
            <person name="Dunfield P.F."/>
            <person name="Morgan X.C."/>
            <person name="Huttenhower C."/>
            <person name="Stott M.B."/>
        </authorList>
    </citation>
    <scope>NUCLEOTIDE SEQUENCE [LARGE SCALE GENOMIC DNA]</scope>
    <source>
        <strain evidence="3 4">K22</strain>
    </source>
</reference>
<dbReference type="PANTHER" id="PTHR43084:SF1">
    <property type="entry name" value="PERSULFIDE DIOXYGENASE ETHE1, MITOCHONDRIAL"/>
    <property type="match status" value="1"/>
</dbReference>
<dbReference type="InterPro" id="IPR001279">
    <property type="entry name" value="Metallo-B-lactamas"/>
</dbReference>
<dbReference type="CDD" id="cd07724">
    <property type="entry name" value="POD-like_MBL-fold"/>
    <property type="match status" value="1"/>
</dbReference>
<dbReference type="Pfam" id="PF00581">
    <property type="entry name" value="Rhodanese"/>
    <property type="match status" value="2"/>
</dbReference>
<dbReference type="SUPFAM" id="SSF56281">
    <property type="entry name" value="Metallo-hydrolase/oxidoreductase"/>
    <property type="match status" value="1"/>
</dbReference>
<dbReference type="FunFam" id="3.60.15.10:FF:000030">
    <property type="entry name" value="Metallo-beta-lactamase family protein"/>
    <property type="match status" value="1"/>
</dbReference>
<dbReference type="Pfam" id="PF00753">
    <property type="entry name" value="Lactamase_B"/>
    <property type="match status" value="1"/>
</dbReference>
<dbReference type="STRING" id="454194.PYK22_00867"/>
<keyword evidence="1" id="KW-0479">Metal-binding</keyword>
<dbReference type="GO" id="GO:0006749">
    <property type="term" value="P:glutathione metabolic process"/>
    <property type="evidence" value="ECO:0007669"/>
    <property type="project" value="InterPro"/>
</dbReference>
<dbReference type="Gene3D" id="3.40.250.10">
    <property type="entry name" value="Rhodanese-like domain"/>
    <property type="match status" value="2"/>
</dbReference>
<dbReference type="Gene3D" id="3.60.15.10">
    <property type="entry name" value="Ribonuclease Z/Hydroxyacylglutathione hydrolase-like"/>
    <property type="match status" value="1"/>
</dbReference>
<dbReference type="AlphaFoldDB" id="A0A0B6WVT7"/>
<dbReference type="EMBL" id="CBXV010000003">
    <property type="protein sequence ID" value="CDM64872.1"/>
    <property type="molecule type" value="Genomic_DNA"/>
</dbReference>
<organism evidence="3 4">
    <name type="scientific">Pyrinomonas methylaliphatogenes</name>
    <dbReference type="NCBI Taxonomy" id="454194"/>
    <lineage>
        <taxon>Bacteria</taxon>
        <taxon>Pseudomonadati</taxon>
        <taxon>Acidobacteriota</taxon>
        <taxon>Blastocatellia</taxon>
        <taxon>Blastocatellales</taxon>
        <taxon>Pyrinomonadaceae</taxon>
        <taxon>Pyrinomonas</taxon>
    </lineage>
</organism>
<dbReference type="GO" id="GO:0046872">
    <property type="term" value="F:metal ion binding"/>
    <property type="evidence" value="ECO:0007669"/>
    <property type="project" value="UniProtKB-KW"/>
</dbReference>
<evidence type="ECO:0000259" key="2">
    <source>
        <dbReference type="PROSITE" id="PS50206"/>
    </source>
</evidence>
<dbReference type="GO" id="GO:0070813">
    <property type="term" value="P:hydrogen sulfide metabolic process"/>
    <property type="evidence" value="ECO:0007669"/>
    <property type="project" value="TreeGrafter"/>
</dbReference>
<proteinExistence type="predicted"/>
<evidence type="ECO:0000313" key="4">
    <source>
        <dbReference type="Proteomes" id="UP000031518"/>
    </source>
</evidence>
<dbReference type="GO" id="GO:0050313">
    <property type="term" value="F:sulfur dioxygenase activity"/>
    <property type="evidence" value="ECO:0007669"/>
    <property type="project" value="InterPro"/>
</dbReference>
<name>A0A0B6WVT7_9BACT</name>
<evidence type="ECO:0000256" key="1">
    <source>
        <dbReference type="ARBA" id="ARBA00022723"/>
    </source>
</evidence>
<dbReference type="Proteomes" id="UP000031518">
    <property type="component" value="Unassembled WGS sequence"/>
</dbReference>
<dbReference type="EC" id="3.1.2.6" evidence="3"/>
<keyword evidence="4" id="KW-1185">Reference proteome</keyword>